<feature type="region of interest" description="Disordered" evidence="7">
    <location>
        <begin position="476"/>
        <end position="497"/>
    </location>
</feature>
<evidence type="ECO:0000259" key="10">
    <source>
        <dbReference type="PROSITE" id="PS50847"/>
    </source>
</evidence>
<dbReference type="SUPFAM" id="SSF52058">
    <property type="entry name" value="L domain-like"/>
    <property type="match status" value="1"/>
</dbReference>
<dbReference type="InterPro" id="IPR025875">
    <property type="entry name" value="Leu-rich_rpt_4"/>
</dbReference>
<accession>A0ABY5AIJ7</accession>
<dbReference type="EMBL" id="CP099547">
    <property type="protein sequence ID" value="USR79571.1"/>
    <property type="molecule type" value="Genomic_DNA"/>
</dbReference>
<dbReference type="Proteomes" id="UP001056109">
    <property type="component" value="Chromosome"/>
</dbReference>
<evidence type="ECO:0000313" key="11">
    <source>
        <dbReference type="EMBL" id="USR79571.1"/>
    </source>
</evidence>
<evidence type="ECO:0000256" key="9">
    <source>
        <dbReference type="SAM" id="SignalP"/>
    </source>
</evidence>
<dbReference type="PANTHER" id="PTHR46652:SF3">
    <property type="entry name" value="LEUCINE-RICH REPEAT-CONTAINING PROTEIN 9"/>
    <property type="match status" value="1"/>
</dbReference>
<dbReference type="InterPro" id="IPR019931">
    <property type="entry name" value="LPXTG_anchor"/>
</dbReference>
<evidence type="ECO:0000256" key="4">
    <source>
        <dbReference type="ARBA" id="ARBA00022729"/>
    </source>
</evidence>
<dbReference type="InterPro" id="IPR015919">
    <property type="entry name" value="Cadherin-like_sf"/>
</dbReference>
<dbReference type="Gene3D" id="3.80.10.10">
    <property type="entry name" value="Ribonuclease Inhibitor"/>
    <property type="match status" value="1"/>
</dbReference>
<evidence type="ECO:0000256" key="5">
    <source>
        <dbReference type="ARBA" id="ARBA00022737"/>
    </source>
</evidence>
<evidence type="ECO:0000256" key="1">
    <source>
        <dbReference type="ARBA" id="ARBA00022512"/>
    </source>
</evidence>
<reference evidence="11" key="1">
    <citation type="submission" date="2022-06" db="EMBL/GenBank/DDBJ databases">
        <title>Complete Genome Sequence of Arcanobacterium pinnipediorum strain DSM 28752 isolated from a harbour seal.</title>
        <authorList>
            <person name="Borowiak M."/>
            <person name="Kreitlow A."/>
            <person name="Alssahen M."/>
            <person name="Malorny B."/>
            <person name="Laemmler C."/>
            <person name="Prenger-Berninghoff E."/>
            <person name="Siebert U."/>
            <person name="Ploetz M."/>
            <person name="Abdulmawjood A."/>
        </authorList>
    </citation>
    <scope>NUCLEOTIDE SEQUENCE</scope>
    <source>
        <strain evidence="11">DSM 28752</strain>
    </source>
</reference>
<dbReference type="PANTHER" id="PTHR46652">
    <property type="entry name" value="LEUCINE-RICH REPEAT AND IQ DOMAIN-CONTAINING PROTEIN 1-RELATED"/>
    <property type="match status" value="1"/>
</dbReference>
<sequence>MALKSIKATWSKTVVASTLALGLSLTPMVASAAEAIDVPDEYLANCINTELKKPAGSVITDEDAANLTKLSCRRGVTNLSALGSFTNLIRLDLGENPGITSIDEIKSLTNLTQLVLQNDTAIENFDALKNHPALERLTLNNTGLEDSDLKNIVATIPTLTHLSISNNTLVDLSPMTRQAFPNLFDLRLASNQVKDLSPLDAFEFKKLYAAHQVIHDGPTAYVPAGATTYVFPAQRPEIIASDGDSGVIIESDKFSSKYTLGTDLVTFTELPEDLTELVAKFHDPQPRDNETYNGWILYPVVVSDVTSLKPVNAVVDKKYSHQFTVTKGFPATKWTLASQPIPGLMLDQKTGTLTGTPTETGQYEIVIAIEDEFGNTINHTTTLAVETAPVVDTPVSITRVPRAHAIDPAQCDVKPYVTIEGTPGVEFTINSLPVAAGTYTYNYGERILVQAKPLAGFALEGQSTWEWTAMDRPASCDAKAPITPTPTTPKVSSTDGQLAKTGLSTPLSAGIVSLALLGLGGAAVLSRRMRNA</sequence>
<keyword evidence="8" id="KW-0472">Membrane</keyword>
<dbReference type="PROSITE" id="PS50847">
    <property type="entry name" value="GRAM_POS_ANCHORING"/>
    <property type="match status" value="1"/>
</dbReference>
<protein>
    <submittedName>
        <fullName evidence="11">Protein phosphatase 1 regulatory subunit 42</fullName>
    </submittedName>
</protein>
<feature type="chain" id="PRO_5046643366" evidence="9">
    <location>
        <begin position="33"/>
        <end position="532"/>
    </location>
</feature>
<feature type="transmembrane region" description="Helical" evidence="8">
    <location>
        <begin position="507"/>
        <end position="526"/>
    </location>
</feature>
<dbReference type="SUPFAM" id="SSF49313">
    <property type="entry name" value="Cadherin-like"/>
    <property type="match status" value="1"/>
</dbReference>
<keyword evidence="12" id="KW-1185">Reference proteome</keyword>
<keyword evidence="5" id="KW-0677">Repeat</keyword>
<feature type="signal peptide" evidence="9">
    <location>
        <begin position="1"/>
        <end position="32"/>
    </location>
</feature>
<dbReference type="InterPro" id="IPR050836">
    <property type="entry name" value="SDS22/Internalin_LRR"/>
</dbReference>
<keyword evidence="4 9" id="KW-0732">Signal</keyword>
<dbReference type="InterPro" id="IPR032675">
    <property type="entry name" value="LRR_dom_sf"/>
</dbReference>
<keyword evidence="1" id="KW-0134">Cell wall</keyword>
<name>A0ABY5AIJ7_9ACTO</name>
<evidence type="ECO:0000256" key="2">
    <source>
        <dbReference type="ARBA" id="ARBA00022525"/>
    </source>
</evidence>
<evidence type="ECO:0000256" key="6">
    <source>
        <dbReference type="ARBA" id="ARBA00023088"/>
    </source>
</evidence>
<keyword evidence="8" id="KW-1133">Transmembrane helix</keyword>
<dbReference type="InterPro" id="IPR001611">
    <property type="entry name" value="Leu-rich_rpt"/>
</dbReference>
<dbReference type="Pfam" id="PF12799">
    <property type="entry name" value="LRR_4"/>
    <property type="match status" value="1"/>
</dbReference>
<evidence type="ECO:0000256" key="8">
    <source>
        <dbReference type="SAM" id="Phobius"/>
    </source>
</evidence>
<keyword evidence="6" id="KW-0572">Peptidoglycan-anchor</keyword>
<feature type="domain" description="Gram-positive cocci surface proteins LPxTG" evidence="10">
    <location>
        <begin position="498"/>
        <end position="532"/>
    </location>
</feature>
<gene>
    <name evidence="11" type="ORF">NG665_00805</name>
</gene>
<keyword evidence="3" id="KW-0433">Leucine-rich repeat</keyword>
<proteinExistence type="predicted"/>
<dbReference type="Gene3D" id="2.60.40.10">
    <property type="entry name" value="Immunoglobulins"/>
    <property type="match status" value="1"/>
</dbReference>
<dbReference type="InterPro" id="IPR013783">
    <property type="entry name" value="Ig-like_fold"/>
</dbReference>
<organism evidence="11 12">
    <name type="scientific">Arcanobacterium pinnipediorum</name>
    <dbReference type="NCBI Taxonomy" id="1503041"/>
    <lineage>
        <taxon>Bacteria</taxon>
        <taxon>Bacillati</taxon>
        <taxon>Actinomycetota</taxon>
        <taxon>Actinomycetes</taxon>
        <taxon>Actinomycetales</taxon>
        <taxon>Actinomycetaceae</taxon>
        <taxon>Arcanobacterium</taxon>
    </lineage>
</organism>
<dbReference type="PROSITE" id="PS51450">
    <property type="entry name" value="LRR"/>
    <property type="match status" value="1"/>
</dbReference>
<dbReference type="Pfam" id="PF05345">
    <property type="entry name" value="He_PIG"/>
    <property type="match status" value="1"/>
</dbReference>
<evidence type="ECO:0000313" key="12">
    <source>
        <dbReference type="Proteomes" id="UP001056109"/>
    </source>
</evidence>
<dbReference type="RefSeq" id="WP_252673440.1">
    <property type="nucleotide sequence ID" value="NZ_CP099547.1"/>
</dbReference>
<evidence type="ECO:0000256" key="3">
    <source>
        <dbReference type="ARBA" id="ARBA00022614"/>
    </source>
</evidence>
<keyword evidence="2" id="KW-0964">Secreted</keyword>
<evidence type="ECO:0000256" key="7">
    <source>
        <dbReference type="SAM" id="MobiDB-lite"/>
    </source>
</evidence>
<keyword evidence="8" id="KW-0812">Transmembrane</keyword>